<evidence type="ECO:0000259" key="4">
    <source>
        <dbReference type="PROSITE" id="PS50250"/>
    </source>
</evidence>
<reference evidence="6" key="1">
    <citation type="submission" date="2025-08" db="UniProtKB">
        <authorList>
            <consortium name="RefSeq"/>
        </authorList>
    </citation>
    <scope>IDENTIFICATION</scope>
    <source>
        <tissue evidence="6">Young leaves</tissue>
    </source>
</reference>
<keyword evidence="5" id="KW-1185">Reference proteome</keyword>
<name>A0A6J1H5B1_CUCMO</name>
<evidence type="ECO:0000256" key="3">
    <source>
        <dbReference type="SAM" id="MobiDB-lite"/>
    </source>
</evidence>
<dbReference type="PROSITE" id="PS50250">
    <property type="entry name" value="PCI"/>
    <property type="match status" value="1"/>
</dbReference>
<dbReference type="SMART" id="SM00088">
    <property type="entry name" value="PINT"/>
    <property type="match status" value="1"/>
</dbReference>
<proteinExistence type="inferred from homology"/>
<organism evidence="5 6">
    <name type="scientific">Cucurbita moschata</name>
    <name type="common">Winter crookneck squash</name>
    <name type="synonym">Cucurbita pepo var. moschata</name>
    <dbReference type="NCBI Taxonomy" id="3662"/>
    <lineage>
        <taxon>Eukaryota</taxon>
        <taxon>Viridiplantae</taxon>
        <taxon>Streptophyta</taxon>
        <taxon>Embryophyta</taxon>
        <taxon>Tracheophyta</taxon>
        <taxon>Spermatophyta</taxon>
        <taxon>Magnoliopsida</taxon>
        <taxon>eudicotyledons</taxon>
        <taxon>Gunneridae</taxon>
        <taxon>Pentapetalae</taxon>
        <taxon>rosids</taxon>
        <taxon>fabids</taxon>
        <taxon>Cucurbitales</taxon>
        <taxon>Cucurbitaceae</taxon>
        <taxon>Cucurbiteae</taxon>
        <taxon>Cucurbita</taxon>
    </lineage>
</organism>
<keyword evidence="2" id="KW-0736">Signalosome</keyword>
<dbReference type="Pfam" id="PF01399">
    <property type="entry name" value="PCI"/>
    <property type="match status" value="1"/>
</dbReference>
<dbReference type="InterPro" id="IPR045237">
    <property type="entry name" value="COPS7/eIF3m"/>
</dbReference>
<feature type="domain" description="PCI" evidence="4">
    <location>
        <begin position="1"/>
        <end position="159"/>
    </location>
</feature>
<sequence length="291" mass="33165">MDIEQKQNEFIDHFVKRASSLKGSALASVVTEATSHPSLFAFSEILAVPDVVELEGTEHSVYLDVLRLFAYGTWSDYTSNSGRLPELGSDQALKLKQLTVLTLAETNKVLPYDQLMQELDVTNVRELEDFLINECMYAGIVRGKLDQLQRCFEVQFAAGRDLKPEQLGSMIQTLSNWLTTSDNLSVSIQEKIKWADNMSGLDKKHRKEVEERVEDVKKSLSSKVNRNKTSDSLLKYWDILVDVPYIMAEVTNCKQADIDIRGHEEVYSEPGGVMDYEEDRSRPKRRRHPIS</sequence>
<dbReference type="GO" id="GO:0008180">
    <property type="term" value="C:COP9 signalosome"/>
    <property type="evidence" value="ECO:0007669"/>
    <property type="project" value="UniProtKB-KW"/>
</dbReference>
<dbReference type="GeneID" id="111460626"/>
<dbReference type="RefSeq" id="XP_022959601.1">
    <property type="nucleotide sequence ID" value="XM_023103833.1"/>
</dbReference>
<comment type="similarity">
    <text evidence="1">Belongs to the CSN7/EIF3M family. CSN7 subfamily.</text>
</comment>
<dbReference type="PANTHER" id="PTHR15350:SF5">
    <property type="entry name" value="COP9 SIGNALOSOME COMPLEX SUBUNIT 7"/>
    <property type="match status" value="1"/>
</dbReference>
<evidence type="ECO:0000256" key="1">
    <source>
        <dbReference type="ARBA" id="ARBA00008482"/>
    </source>
</evidence>
<evidence type="ECO:0000313" key="6">
    <source>
        <dbReference type="RefSeq" id="XP_022959601.1"/>
    </source>
</evidence>
<accession>A0A6J1H5B1</accession>
<feature type="compositionally biased region" description="Basic residues" evidence="3">
    <location>
        <begin position="282"/>
        <end position="291"/>
    </location>
</feature>
<evidence type="ECO:0000313" key="5">
    <source>
        <dbReference type="Proteomes" id="UP000504609"/>
    </source>
</evidence>
<evidence type="ECO:0000256" key="2">
    <source>
        <dbReference type="ARBA" id="ARBA00022790"/>
    </source>
</evidence>
<dbReference type="InterPro" id="IPR000717">
    <property type="entry name" value="PCI_dom"/>
</dbReference>
<feature type="region of interest" description="Disordered" evidence="3">
    <location>
        <begin position="271"/>
        <end position="291"/>
    </location>
</feature>
<dbReference type="PANTHER" id="PTHR15350">
    <property type="entry name" value="COP9 SIGNALOSOME COMPLEX SUBUNIT 7/DENDRITIC CELL PROTEIN GA17"/>
    <property type="match status" value="1"/>
</dbReference>
<dbReference type="AlphaFoldDB" id="A0A6J1H5B1"/>
<dbReference type="Proteomes" id="UP000504609">
    <property type="component" value="Unplaced"/>
</dbReference>
<dbReference type="Pfam" id="PF22061">
    <property type="entry name" value="CSN7_HB_subdom"/>
    <property type="match status" value="1"/>
</dbReference>
<gene>
    <name evidence="6" type="primary">LOC111460626</name>
</gene>
<protein>
    <submittedName>
        <fullName evidence="6">COP9 signalosome complex subunit 7-like isoform X5</fullName>
    </submittedName>
</protein>